<proteinExistence type="predicted"/>
<dbReference type="EMBL" id="JAMQGM010000051">
    <property type="protein sequence ID" value="MCM2580134.1"/>
    <property type="molecule type" value="Genomic_DNA"/>
</dbReference>
<dbReference type="RefSeq" id="WP_251418681.1">
    <property type="nucleotide sequence ID" value="NZ_JAMQGM010000051.1"/>
</dbReference>
<protein>
    <submittedName>
        <fullName evidence="2">Aminoglycoside phosphotransferase family protein</fullName>
    </submittedName>
</protein>
<dbReference type="Pfam" id="PF01636">
    <property type="entry name" value="APH"/>
    <property type="match status" value="1"/>
</dbReference>
<feature type="domain" description="Aminoglycoside phosphotransferase" evidence="1">
    <location>
        <begin position="107"/>
        <end position="166"/>
    </location>
</feature>
<comment type="caution">
    <text evidence="2">The sequence shown here is derived from an EMBL/GenBank/DDBJ whole genome shotgun (WGS) entry which is preliminary data.</text>
</comment>
<reference evidence="2" key="1">
    <citation type="journal article" date="2023" name="Int. J. Syst. Evol. Microbiol.">
        <title>Streptomyces meridianus sp. nov. isolated from brackish water of the Tagus estuary in Alcochete, Portugal.</title>
        <authorList>
            <person name="Santos J.D.N."/>
            <person name="Klimek D."/>
            <person name="Calusinska M."/>
            <person name="Lobo Da Cunha A."/>
            <person name="Catita J."/>
            <person name="Goncalves H."/>
            <person name="Gonzalez I."/>
            <person name="Reyes F."/>
            <person name="Lage O.M."/>
        </authorList>
    </citation>
    <scope>NUCLEOTIDE SEQUENCE</scope>
    <source>
        <strain evidence="2">MTZ3.1</strain>
    </source>
</reference>
<evidence type="ECO:0000313" key="2">
    <source>
        <dbReference type="EMBL" id="MCM2580134.1"/>
    </source>
</evidence>
<dbReference type="InterPro" id="IPR011009">
    <property type="entry name" value="Kinase-like_dom_sf"/>
</dbReference>
<gene>
    <name evidence="2" type="ORF">M1E25_22765</name>
</gene>
<dbReference type="Gene3D" id="3.90.1200.10">
    <property type="match status" value="1"/>
</dbReference>
<name>A0ABT0XC86_9ACTN</name>
<keyword evidence="3" id="KW-1185">Reference proteome</keyword>
<dbReference type="Proteomes" id="UP001167160">
    <property type="component" value="Unassembled WGS sequence"/>
</dbReference>
<accession>A0ABT0XC86</accession>
<organism evidence="2 3">
    <name type="scientific">Streptomyces meridianus</name>
    <dbReference type="NCBI Taxonomy" id="2938945"/>
    <lineage>
        <taxon>Bacteria</taxon>
        <taxon>Bacillati</taxon>
        <taxon>Actinomycetota</taxon>
        <taxon>Actinomycetes</taxon>
        <taxon>Kitasatosporales</taxon>
        <taxon>Streptomycetaceae</taxon>
        <taxon>Streptomyces</taxon>
    </lineage>
</organism>
<dbReference type="SUPFAM" id="SSF56112">
    <property type="entry name" value="Protein kinase-like (PK-like)"/>
    <property type="match status" value="1"/>
</dbReference>
<sequence length="255" mass="27030">MHEEILTGGGVNHVVRIGATVRRPTGPWTPAVHALLDHLAAAGFRGAPRAHGIDEQGREVLDFVPGQIGTLSGCDGARPGAAGRLLRAFHDATAGFVPPAGAIWYFPPHEPAEVVCHGDAAPYNMVFRDGLPVAFIDFDTAHPGPRIRDVAYAAYRFVPLTTAPAEGAMPLAEQARRLRLFADAYGLAARDRATLVATAVARLEHLVGHMEEQAAAGNAAFARHLAEGHDRHYRADAEHLARHADVLTAALGPAG</sequence>
<evidence type="ECO:0000313" key="3">
    <source>
        <dbReference type="Proteomes" id="UP001167160"/>
    </source>
</evidence>
<evidence type="ECO:0000259" key="1">
    <source>
        <dbReference type="Pfam" id="PF01636"/>
    </source>
</evidence>
<dbReference type="InterPro" id="IPR002575">
    <property type="entry name" value="Aminoglycoside_PTrfase"/>
</dbReference>